<dbReference type="Proteomes" id="UP000800093">
    <property type="component" value="Unassembled WGS sequence"/>
</dbReference>
<dbReference type="Pfam" id="PF12657">
    <property type="entry name" value="TFIIIC_delta"/>
    <property type="match status" value="1"/>
</dbReference>
<dbReference type="InterPro" id="IPR024761">
    <property type="entry name" value="TFIIIC_delta_N"/>
</dbReference>
<dbReference type="InterPro" id="IPR024764">
    <property type="entry name" value="TFIIIC_Znf"/>
</dbReference>
<evidence type="ECO:0000259" key="3">
    <source>
        <dbReference type="Pfam" id="PF12660"/>
    </source>
</evidence>
<feature type="domain" description="Transcription factor IIIC 90kDa subunit N-terminal" evidence="2">
    <location>
        <begin position="19"/>
        <end position="478"/>
    </location>
</feature>
<sequence>MPSWIELKCWPCCLSALDWSQDGFLAVASHDWVEIVFPQTESWDEEQERIQWRHFSLEIPVFSNAELPGKRPVRFGIYSAGEEISASYPVSLSWSLPGLAKHRRCALACLTSNLVLSIWASEGKCQEEASWARRFIVNDALEDFFLSANREGNGRTSPILEEDLRVKTRIRAFAWAPSMDNGFYSSTVGTRLLWPQHLIAVSIDYNTIVVLDIRSPTTTLGVEEEWCAQGLGSFSLASNTDDDEPVNNTFDDLLNHQQFLSQICWSPWVQEDDVFYSVLAYATNSSVRARPVSFSLGKIEFGPEIVYVKTQNIFTGPIKWSLRPGAKGDLTLVVFVDNKVVSLTISYANALILNHADYLPDHRYDAVSGLVFDVREDGTSILHISTLQSTTHNPTAALELCPSHISEAPNPSWHEEIINSQLLFSLKNDLQGHANTKVWGLSVSPLGDSIACCHSFHPSDMIEYGLPTDRQCSITISSLRKSGIFPAQHVSAGALYLSIRKWLENTEALEYKDIAPGMKDEILNEVVQTYGPPANLPSSKILRVGDSVSIELQKLITVFKRNTFLNRNTLKDRYDILVSHVCTPSDECEVQRTMIAFRMANDIQTLPDYLSKASAFSRRIASMSYEVVRFVCEESMEDDELPTDTEAHPPPETCDICTAPIPFENLHSALCENGHEFQRCGISFLSIQAPRITKFCGICSTPFFKDEFVFDQELRSMALSKDRDTSMPNEEAQRGTGPEKVQAAGTERADAEARGMEVQGQGSDKRLKGDEIERGQVESDIIEEEQQPQLSETDSSQDTDLPEQQPVKKGPPSNPARLGIRSSRNRRIREPPLTLARVLFLGCDVCPYCGAKYIG</sequence>
<dbReference type="GO" id="GO:0006384">
    <property type="term" value="P:transcription initiation at RNA polymerase III promoter"/>
    <property type="evidence" value="ECO:0007669"/>
    <property type="project" value="InterPro"/>
</dbReference>
<dbReference type="PANTHER" id="PTHR15496">
    <property type="entry name" value="GENERAL TRANSCRIPTION FACTOR 3C POLYPEPTIDE 4 FAMILY"/>
    <property type="match status" value="1"/>
</dbReference>
<evidence type="ECO:0000259" key="2">
    <source>
        <dbReference type="Pfam" id="PF12657"/>
    </source>
</evidence>
<dbReference type="EMBL" id="ML986591">
    <property type="protein sequence ID" value="KAF2267366.1"/>
    <property type="molecule type" value="Genomic_DNA"/>
</dbReference>
<evidence type="ECO:0000313" key="4">
    <source>
        <dbReference type="EMBL" id="KAF2267366.1"/>
    </source>
</evidence>
<dbReference type="AlphaFoldDB" id="A0A9P4KFU2"/>
<accession>A0A9P4KFU2</accession>
<dbReference type="PANTHER" id="PTHR15496:SF2">
    <property type="entry name" value="GENERAL TRANSCRIPTION FACTOR 3C POLYPEPTIDE 4"/>
    <property type="match status" value="1"/>
</dbReference>
<feature type="domain" description="Transcription factor IIIC putative zinc-finger" evidence="3">
    <location>
        <begin position="651"/>
        <end position="853"/>
    </location>
</feature>
<evidence type="ECO:0000256" key="1">
    <source>
        <dbReference type="SAM" id="MobiDB-lite"/>
    </source>
</evidence>
<proteinExistence type="predicted"/>
<dbReference type="OrthoDB" id="6021743at2759"/>
<dbReference type="Pfam" id="PF12660">
    <property type="entry name" value="zf-TFIIIC"/>
    <property type="match status" value="1"/>
</dbReference>
<evidence type="ECO:0008006" key="6">
    <source>
        <dbReference type="Google" id="ProtNLM"/>
    </source>
</evidence>
<protein>
    <recommendedName>
        <fullName evidence="6">Transcription factor IIIC 90kDa subunit N-terminal domain-containing protein</fullName>
    </recommendedName>
</protein>
<name>A0A9P4KFU2_9PLEO</name>
<dbReference type="GO" id="GO:0004402">
    <property type="term" value="F:histone acetyltransferase activity"/>
    <property type="evidence" value="ECO:0007669"/>
    <property type="project" value="InterPro"/>
</dbReference>
<keyword evidence="5" id="KW-1185">Reference proteome</keyword>
<evidence type="ECO:0000313" key="5">
    <source>
        <dbReference type="Proteomes" id="UP000800093"/>
    </source>
</evidence>
<feature type="compositionally biased region" description="Basic and acidic residues" evidence="1">
    <location>
        <begin position="763"/>
        <end position="777"/>
    </location>
</feature>
<dbReference type="GO" id="GO:0000127">
    <property type="term" value="C:transcription factor TFIIIC complex"/>
    <property type="evidence" value="ECO:0007669"/>
    <property type="project" value="InterPro"/>
</dbReference>
<gene>
    <name evidence="4" type="ORF">CC78DRAFT_577076</name>
</gene>
<reference evidence="5" key="1">
    <citation type="journal article" date="2020" name="Stud. Mycol.">
        <title>101 Dothideomycetes genomes: A test case for predicting lifestyles and emergence of pathogens.</title>
        <authorList>
            <person name="Haridas S."/>
            <person name="Albert R."/>
            <person name="Binder M."/>
            <person name="Bloem J."/>
            <person name="LaButti K."/>
            <person name="Salamov A."/>
            <person name="Andreopoulos B."/>
            <person name="Baker S."/>
            <person name="Barry K."/>
            <person name="Bills G."/>
            <person name="Bluhm B."/>
            <person name="Cannon C."/>
            <person name="Castanera R."/>
            <person name="Culley D."/>
            <person name="Daum C."/>
            <person name="Ezra D."/>
            <person name="Gonzalez J."/>
            <person name="Henrissat B."/>
            <person name="Kuo A."/>
            <person name="Liang C."/>
            <person name="Lipzen A."/>
            <person name="Lutzoni F."/>
            <person name="Magnuson J."/>
            <person name="Mondo S."/>
            <person name="Nolan M."/>
            <person name="Ohm R."/>
            <person name="Pangilinan J."/>
            <person name="Park H.-J."/>
            <person name="Ramirez L."/>
            <person name="Alfaro M."/>
            <person name="Sun H."/>
            <person name="Tritt A."/>
            <person name="Yoshinaga Y."/>
            <person name="Zwiers L.-H."/>
            <person name="Turgeon B."/>
            <person name="Goodwin S."/>
            <person name="Spatafora J."/>
            <person name="Crous P."/>
            <person name="Grigoriev I."/>
        </authorList>
    </citation>
    <scope>NUCLEOTIDE SEQUENCE [LARGE SCALE GENOMIC DNA]</scope>
    <source>
        <strain evidence="5">CBS 304.66</strain>
    </source>
</reference>
<feature type="region of interest" description="Disordered" evidence="1">
    <location>
        <begin position="720"/>
        <end position="825"/>
    </location>
</feature>
<dbReference type="InterPro" id="IPR044230">
    <property type="entry name" value="GTF3C4"/>
</dbReference>
<comment type="caution">
    <text evidence="4">The sequence shown here is derived from an EMBL/GenBank/DDBJ whole genome shotgun (WGS) entry which is preliminary data.</text>
</comment>
<organism evidence="4 5">
    <name type="scientific">Lojkania enalia</name>
    <dbReference type="NCBI Taxonomy" id="147567"/>
    <lineage>
        <taxon>Eukaryota</taxon>
        <taxon>Fungi</taxon>
        <taxon>Dikarya</taxon>
        <taxon>Ascomycota</taxon>
        <taxon>Pezizomycotina</taxon>
        <taxon>Dothideomycetes</taxon>
        <taxon>Pleosporomycetidae</taxon>
        <taxon>Pleosporales</taxon>
        <taxon>Pleosporales incertae sedis</taxon>
        <taxon>Lojkania</taxon>
    </lineage>
</organism>